<proteinExistence type="predicted"/>
<organism evidence="1 2">
    <name type="scientific">Pistacia integerrima</name>
    <dbReference type="NCBI Taxonomy" id="434235"/>
    <lineage>
        <taxon>Eukaryota</taxon>
        <taxon>Viridiplantae</taxon>
        <taxon>Streptophyta</taxon>
        <taxon>Embryophyta</taxon>
        <taxon>Tracheophyta</taxon>
        <taxon>Spermatophyta</taxon>
        <taxon>Magnoliopsida</taxon>
        <taxon>eudicotyledons</taxon>
        <taxon>Gunneridae</taxon>
        <taxon>Pentapetalae</taxon>
        <taxon>rosids</taxon>
        <taxon>malvids</taxon>
        <taxon>Sapindales</taxon>
        <taxon>Anacardiaceae</taxon>
        <taxon>Pistacia</taxon>
    </lineage>
</organism>
<comment type="caution">
    <text evidence="1">The sequence shown here is derived from an EMBL/GenBank/DDBJ whole genome shotgun (WGS) entry which is preliminary data.</text>
</comment>
<gene>
    <name evidence="1" type="ORF">Pint_21572</name>
</gene>
<protein>
    <submittedName>
        <fullName evidence="1">Uncharacterized protein</fullName>
    </submittedName>
</protein>
<sequence>MTDQVIHYLVRAINDNIVFQCSVVYAINDYKCTQEILDSLRRHKLVVRDRPSITGGWAGYESGPMGMSPTDTSPNIYLYI</sequence>
<keyword evidence="2" id="KW-1185">Reference proteome</keyword>
<evidence type="ECO:0000313" key="1">
    <source>
        <dbReference type="EMBL" id="KAJ0014638.1"/>
    </source>
</evidence>
<evidence type="ECO:0000313" key="2">
    <source>
        <dbReference type="Proteomes" id="UP001163603"/>
    </source>
</evidence>
<reference evidence="2" key="1">
    <citation type="journal article" date="2023" name="G3 (Bethesda)">
        <title>Genome assembly and association tests identify interacting loci associated with vigor, precocity, and sex in interspecific pistachio rootstocks.</title>
        <authorList>
            <person name="Palmer W."/>
            <person name="Jacygrad E."/>
            <person name="Sagayaradj S."/>
            <person name="Cavanaugh K."/>
            <person name="Han R."/>
            <person name="Bertier L."/>
            <person name="Beede B."/>
            <person name="Kafkas S."/>
            <person name="Golino D."/>
            <person name="Preece J."/>
            <person name="Michelmore R."/>
        </authorList>
    </citation>
    <scope>NUCLEOTIDE SEQUENCE [LARGE SCALE GENOMIC DNA]</scope>
</reference>
<dbReference type="EMBL" id="CM047748">
    <property type="protein sequence ID" value="KAJ0014638.1"/>
    <property type="molecule type" value="Genomic_DNA"/>
</dbReference>
<dbReference type="Proteomes" id="UP001163603">
    <property type="component" value="Chromosome 13"/>
</dbReference>
<name>A0ACC0XDQ9_9ROSI</name>
<accession>A0ACC0XDQ9</accession>